<feature type="region of interest" description="Disordered" evidence="1">
    <location>
        <begin position="111"/>
        <end position="139"/>
    </location>
</feature>
<keyword evidence="3" id="KW-1185">Reference proteome</keyword>
<dbReference type="AlphaFoldDB" id="A0A2X0LZZ6"/>
<proteinExistence type="predicted"/>
<evidence type="ECO:0000313" key="3">
    <source>
        <dbReference type="Proteomes" id="UP000249464"/>
    </source>
</evidence>
<reference evidence="2 3" key="1">
    <citation type="submission" date="2016-11" db="EMBL/GenBank/DDBJ databases">
        <authorList>
            <person name="Jaros S."/>
            <person name="Januszkiewicz K."/>
            <person name="Wedrychowicz H."/>
        </authorList>
    </citation>
    <scope>NUCLEOTIDE SEQUENCE [LARGE SCALE GENOMIC DNA]</scope>
</reference>
<name>A0A2X0LZZ6_9BASI</name>
<evidence type="ECO:0000256" key="1">
    <source>
        <dbReference type="SAM" id="MobiDB-lite"/>
    </source>
</evidence>
<sequence>MRYSGPARQCTLQSSIVALPLSSFASERSHKGGPIDQQEARDELRALVRQYQLFKIQPDHLSDFRFILSRMHCGAGFQEVVPCELGQDPKYLENYEVSASGEAAAWKQLEHGQRTGRSGWPVAKGDQRARRASRKASAV</sequence>
<protein>
    <submittedName>
        <fullName evidence="2">BQ5605_C019g08885 protein</fullName>
    </submittedName>
</protein>
<dbReference type="EMBL" id="FQNC01000019">
    <property type="protein sequence ID" value="SGY23035.1"/>
    <property type="molecule type" value="Genomic_DNA"/>
</dbReference>
<feature type="compositionally biased region" description="Basic residues" evidence="1">
    <location>
        <begin position="130"/>
        <end position="139"/>
    </location>
</feature>
<evidence type="ECO:0000313" key="2">
    <source>
        <dbReference type="EMBL" id="SGY23035.1"/>
    </source>
</evidence>
<dbReference type="Proteomes" id="UP000249464">
    <property type="component" value="Unassembled WGS sequence"/>
</dbReference>
<gene>
    <name evidence="2" type="primary">BQ5605_C019g08885</name>
    <name evidence="2" type="ORF">BQ5605_C019G08885</name>
</gene>
<accession>A0A2X0LZZ6</accession>
<organism evidence="2 3">
    <name type="scientific">Microbotryum silenes-dioicae</name>
    <dbReference type="NCBI Taxonomy" id="796604"/>
    <lineage>
        <taxon>Eukaryota</taxon>
        <taxon>Fungi</taxon>
        <taxon>Dikarya</taxon>
        <taxon>Basidiomycota</taxon>
        <taxon>Pucciniomycotina</taxon>
        <taxon>Microbotryomycetes</taxon>
        <taxon>Microbotryales</taxon>
        <taxon>Microbotryaceae</taxon>
        <taxon>Microbotryum</taxon>
    </lineage>
</organism>